<dbReference type="InterPro" id="IPR000994">
    <property type="entry name" value="Pept_M24"/>
</dbReference>
<evidence type="ECO:0000256" key="7">
    <source>
        <dbReference type="RuleBase" id="RU003653"/>
    </source>
</evidence>
<keyword evidence="10" id="KW-1185">Reference proteome</keyword>
<feature type="binding site" evidence="6">
    <location>
        <position position="276"/>
    </location>
    <ligand>
        <name>a divalent metal cation</name>
        <dbReference type="ChEBI" id="CHEBI:60240"/>
        <label>2</label>
        <note>catalytic</note>
    </ligand>
</feature>
<dbReference type="InterPro" id="IPR004027">
    <property type="entry name" value="SEC_C_motif"/>
</dbReference>
<evidence type="ECO:0000256" key="1">
    <source>
        <dbReference type="ARBA" id="ARBA00002521"/>
    </source>
</evidence>
<feature type="domain" description="Peptidase M24" evidence="8">
    <location>
        <begin position="53"/>
        <end position="283"/>
    </location>
</feature>
<feature type="binding site" evidence="6">
    <location>
        <position position="119"/>
    </location>
    <ligand>
        <name>substrate</name>
    </ligand>
</feature>
<dbReference type="InterPro" id="IPR002467">
    <property type="entry name" value="Pept_M24A_MAP1"/>
</dbReference>
<dbReference type="EMBL" id="FMXR01000018">
    <property type="protein sequence ID" value="SDB30940.1"/>
    <property type="molecule type" value="Genomic_DNA"/>
</dbReference>
<reference evidence="9 10" key="1">
    <citation type="submission" date="2016-10" db="EMBL/GenBank/DDBJ databases">
        <authorList>
            <person name="de Groot N.N."/>
        </authorList>
    </citation>
    <scope>NUCLEOTIDE SEQUENCE [LARGE SCALE GENOMIC DNA]</scope>
    <source>
        <strain evidence="9 10">DSM 3217</strain>
    </source>
</reference>
<evidence type="ECO:0000256" key="5">
    <source>
        <dbReference type="ARBA" id="ARBA00022801"/>
    </source>
</evidence>
<dbReference type="CDD" id="cd01086">
    <property type="entry name" value="MetAP1"/>
    <property type="match status" value="1"/>
</dbReference>
<dbReference type="RefSeq" id="WP_090174491.1">
    <property type="nucleotide sequence ID" value="NZ_FMXR01000018.1"/>
</dbReference>
<dbReference type="OrthoDB" id="9802055at2"/>
<evidence type="ECO:0000256" key="4">
    <source>
        <dbReference type="ARBA" id="ARBA00022723"/>
    </source>
</evidence>
<comment type="catalytic activity">
    <reaction evidence="6 7">
        <text>Release of N-terminal amino acids, preferentially methionine, from peptides and arylamides.</text>
        <dbReference type="EC" id="3.4.11.18"/>
    </reaction>
</comment>
<feature type="binding site" evidence="6">
    <location>
        <position position="276"/>
    </location>
    <ligand>
        <name>a divalent metal cation</name>
        <dbReference type="ChEBI" id="CHEBI:60240"/>
        <label>1</label>
    </ligand>
</feature>
<dbReference type="EC" id="3.4.11.18" evidence="6 7"/>
<organism evidence="9 10">
    <name type="scientific">Eubacterium oxidoreducens</name>
    <dbReference type="NCBI Taxonomy" id="1732"/>
    <lineage>
        <taxon>Bacteria</taxon>
        <taxon>Bacillati</taxon>
        <taxon>Bacillota</taxon>
        <taxon>Clostridia</taxon>
        <taxon>Eubacteriales</taxon>
        <taxon>Eubacteriaceae</taxon>
        <taxon>Eubacterium</taxon>
    </lineage>
</organism>
<dbReference type="PANTHER" id="PTHR43330:SF8">
    <property type="entry name" value="METHIONINE AMINOPEPTIDASE 1D, MITOCHONDRIAL"/>
    <property type="match status" value="1"/>
</dbReference>
<evidence type="ECO:0000259" key="8">
    <source>
        <dbReference type="Pfam" id="PF00557"/>
    </source>
</evidence>
<sequence>MAEKLGRNDPCWCGSGKKYKKCHEAFDEKIEVFRQQKKLVPPRSIIKTPEQIEGIKESAKINIAVLDYVAENIKVGMSTEEVNTLVHEKTVELGGIPAPLDFEGYPKSVCTSINDEVCHGIPSEDIILQDGDIVNVDVSTEYNGYFSDSSRMFLIGNVSEEKKKLVQVTKECVELGLKQVKPWGFLGDVGAAVNEHAKKNGYTVVREIGGHGIGLEFHEEPWVGFTTRPGTRMLMVPGMCFTIEPMVNMGKADIYVDDDNGWTVYTEDGQPSAQWEIQVVVTEDGAEVISW</sequence>
<feature type="binding site" evidence="6">
    <location>
        <position position="244"/>
    </location>
    <ligand>
        <name>a divalent metal cation</name>
        <dbReference type="ChEBI" id="CHEBI:60240"/>
        <label>2</label>
        <note>catalytic</note>
    </ligand>
</feature>
<keyword evidence="3 6" id="KW-0645">Protease</keyword>
<dbReference type="GO" id="GO:0070006">
    <property type="term" value="F:metalloaminopeptidase activity"/>
    <property type="evidence" value="ECO:0007669"/>
    <property type="project" value="UniProtKB-UniRule"/>
</dbReference>
<evidence type="ECO:0000313" key="9">
    <source>
        <dbReference type="EMBL" id="SDB30940.1"/>
    </source>
</evidence>
<protein>
    <recommendedName>
        <fullName evidence="6 7">Methionine aminopeptidase</fullName>
        <shortName evidence="6">MAP</shortName>
        <shortName evidence="6">MetAP</shortName>
        <ecNumber evidence="6 7">3.4.11.18</ecNumber>
    </recommendedName>
    <alternativeName>
        <fullName evidence="6">Peptidase M</fullName>
    </alternativeName>
</protein>
<dbReference type="SUPFAM" id="SSF103642">
    <property type="entry name" value="Sec-C motif"/>
    <property type="match status" value="1"/>
</dbReference>
<dbReference type="Gene3D" id="3.10.450.50">
    <property type="match status" value="1"/>
</dbReference>
<dbReference type="GO" id="GO:0046872">
    <property type="term" value="F:metal ion binding"/>
    <property type="evidence" value="ECO:0007669"/>
    <property type="project" value="UniProtKB-UniRule"/>
</dbReference>
<dbReference type="NCBIfam" id="NF008970">
    <property type="entry name" value="PRK12318.1"/>
    <property type="match status" value="1"/>
</dbReference>
<feature type="binding site" evidence="6">
    <location>
        <position position="218"/>
    </location>
    <ligand>
        <name>substrate</name>
    </ligand>
</feature>
<accession>A0A1G6CDH2</accession>
<keyword evidence="2 6" id="KW-0031">Aminopeptidase</keyword>
<feature type="binding site" evidence="6">
    <location>
        <position position="148"/>
    </location>
    <ligand>
        <name>a divalent metal cation</name>
        <dbReference type="ChEBI" id="CHEBI:60240"/>
        <label>1</label>
    </ligand>
</feature>
<comment type="cofactor">
    <cofactor evidence="6">
        <name>Co(2+)</name>
        <dbReference type="ChEBI" id="CHEBI:48828"/>
    </cofactor>
    <cofactor evidence="6">
        <name>Zn(2+)</name>
        <dbReference type="ChEBI" id="CHEBI:29105"/>
    </cofactor>
    <cofactor evidence="6">
        <name>Mn(2+)</name>
        <dbReference type="ChEBI" id="CHEBI:29035"/>
    </cofactor>
    <cofactor evidence="6">
        <name>Fe(2+)</name>
        <dbReference type="ChEBI" id="CHEBI:29033"/>
    </cofactor>
    <text evidence="6">Binds 2 divalent metal cations per subunit. Has a high-affinity and a low affinity metal-binding site. The true nature of the physiological cofactor is under debate. The enzyme is active with cobalt, zinc, manganese or divalent iron ions. Most likely, methionine aminopeptidases function as mononuclear Fe(2+)-metalloproteases under physiological conditions, and the catalytically relevant metal-binding site has been assigned to the histidine-containing high-affinity site.</text>
</comment>
<dbReference type="Pfam" id="PF02810">
    <property type="entry name" value="SEC-C"/>
    <property type="match status" value="1"/>
</dbReference>
<dbReference type="STRING" id="1732.SAMN02910417_02292"/>
<dbReference type="Pfam" id="PF00557">
    <property type="entry name" value="Peptidase_M24"/>
    <property type="match status" value="1"/>
</dbReference>
<dbReference type="PANTHER" id="PTHR43330">
    <property type="entry name" value="METHIONINE AMINOPEPTIDASE"/>
    <property type="match status" value="1"/>
</dbReference>
<dbReference type="GO" id="GO:0006508">
    <property type="term" value="P:proteolysis"/>
    <property type="evidence" value="ECO:0007669"/>
    <property type="project" value="UniProtKB-KW"/>
</dbReference>
<dbReference type="InterPro" id="IPR001714">
    <property type="entry name" value="Pept_M24_MAP"/>
</dbReference>
<dbReference type="SUPFAM" id="SSF55920">
    <property type="entry name" value="Creatinase/aminopeptidase"/>
    <property type="match status" value="1"/>
</dbReference>
<evidence type="ECO:0000313" key="10">
    <source>
        <dbReference type="Proteomes" id="UP000199228"/>
    </source>
</evidence>
<dbReference type="Gene3D" id="3.90.230.10">
    <property type="entry name" value="Creatinase/methionine aminopeptidase superfamily"/>
    <property type="match status" value="1"/>
</dbReference>
<comment type="function">
    <text evidence="1 6">Removes the N-terminal methionine from nascent proteins. The N-terminal methionine is often cleaved when the second residue in the primary sequence is small and uncharged (Met-Ala-, Cys, Gly, Pro, Ser, Thr, or Val). Requires deformylation of the N(alpha)-formylated initiator methionine before it can be hydrolyzed.</text>
</comment>
<evidence type="ECO:0000256" key="2">
    <source>
        <dbReference type="ARBA" id="ARBA00022438"/>
    </source>
</evidence>
<dbReference type="PRINTS" id="PR00599">
    <property type="entry name" value="MAPEPTIDASE"/>
</dbReference>
<dbReference type="AlphaFoldDB" id="A0A1G6CDH2"/>
<keyword evidence="5 6" id="KW-0378">Hydrolase</keyword>
<feature type="binding site" evidence="6">
    <location>
        <position position="148"/>
    </location>
    <ligand>
        <name>a divalent metal cation</name>
        <dbReference type="ChEBI" id="CHEBI:60240"/>
        <label>2</label>
        <note>catalytic</note>
    </ligand>
</feature>
<feature type="binding site" evidence="6">
    <location>
        <position position="211"/>
    </location>
    <ligand>
        <name>a divalent metal cation</name>
        <dbReference type="ChEBI" id="CHEBI:60240"/>
        <label>2</label>
        <note>catalytic</note>
    </ligand>
</feature>
<evidence type="ECO:0000256" key="3">
    <source>
        <dbReference type="ARBA" id="ARBA00022670"/>
    </source>
</evidence>
<comment type="subunit">
    <text evidence="6">Monomer.</text>
</comment>
<dbReference type="Proteomes" id="UP000199228">
    <property type="component" value="Unassembled WGS sequence"/>
</dbReference>
<proteinExistence type="inferred from homology"/>
<dbReference type="InterPro" id="IPR036005">
    <property type="entry name" value="Creatinase/aminopeptidase-like"/>
</dbReference>
<keyword evidence="4 6" id="KW-0479">Metal-binding</keyword>
<evidence type="ECO:0000256" key="6">
    <source>
        <dbReference type="HAMAP-Rule" id="MF_01974"/>
    </source>
</evidence>
<dbReference type="NCBIfam" id="TIGR00500">
    <property type="entry name" value="met_pdase_I"/>
    <property type="match status" value="1"/>
</dbReference>
<feature type="binding site" evidence="6">
    <location>
        <position position="137"/>
    </location>
    <ligand>
        <name>a divalent metal cation</name>
        <dbReference type="ChEBI" id="CHEBI:60240"/>
        <label>1</label>
    </ligand>
</feature>
<dbReference type="GO" id="GO:0004239">
    <property type="term" value="F:initiator methionyl aminopeptidase activity"/>
    <property type="evidence" value="ECO:0007669"/>
    <property type="project" value="UniProtKB-UniRule"/>
</dbReference>
<dbReference type="HAMAP" id="MF_01974">
    <property type="entry name" value="MetAP_1"/>
    <property type="match status" value="1"/>
</dbReference>
<gene>
    <name evidence="6" type="primary">map</name>
    <name evidence="9" type="ORF">SAMN02910417_02292</name>
</gene>
<name>A0A1G6CDH2_EUBOX</name>
<comment type="similarity">
    <text evidence="6">Belongs to the peptidase M24A family. Methionine aminopeptidase type 1 subfamily.</text>
</comment>